<evidence type="ECO:0000313" key="3">
    <source>
        <dbReference type="Proteomes" id="UP000619534"/>
    </source>
</evidence>
<keyword evidence="3" id="KW-1185">Reference proteome</keyword>
<dbReference type="InterPro" id="IPR011037">
    <property type="entry name" value="Pyrv_Knase-like_insert_dom_sf"/>
</dbReference>
<evidence type="ECO:0000313" key="2">
    <source>
        <dbReference type="EMBL" id="GGD04766.1"/>
    </source>
</evidence>
<dbReference type="RefSeq" id="WP_062439596.1">
    <property type="nucleotide sequence ID" value="NZ_BMCJ01000013.1"/>
</dbReference>
<dbReference type="Proteomes" id="UP000619534">
    <property type="component" value="Unassembled WGS sequence"/>
</dbReference>
<dbReference type="Pfam" id="PF03473">
    <property type="entry name" value="MOSC"/>
    <property type="match status" value="1"/>
</dbReference>
<reference evidence="3" key="1">
    <citation type="journal article" date="2019" name="Int. J. Syst. Evol. Microbiol.">
        <title>The Global Catalogue of Microorganisms (GCM) 10K type strain sequencing project: providing services to taxonomists for standard genome sequencing and annotation.</title>
        <authorList>
            <consortium name="The Broad Institute Genomics Platform"/>
            <consortium name="The Broad Institute Genome Sequencing Center for Infectious Disease"/>
            <person name="Wu L."/>
            <person name="Ma J."/>
        </authorList>
    </citation>
    <scope>NUCLEOTIDE SEQUENCE [LARGE SCALE GENOMIC DNA]</scope>
    <source>
        <strain evidence="3">CCM 7282</strain>
    </source>
</reference>
<dbReference type="Pfam" id="PF03475">
    <property type="entry name" value="YiiM_3-alpha"/>
    <property type="match status" value="1"/>
</dbReference>
<evidence type="ECO:0000259" key="1">
    <source>
        <dbReference type="PROSITE" id="PS51340"/>
    </source>
</evidence>
<dbReference type="SUPFAM" id="SSF50800">
    <property type="entry name" value="PK beta-barrel domain-like"/>
    <property type="match status" value="1"/>
</dbReference>
<dbReference type="InterPro" id="IPR005302">
    <property type="entry name" value="MoCF_Sase_C"/>
</dbReference>
<dbReference type="EMBL" id="BMCJ01000013">
    <property type="protein sequence ID" value="GGD04766.1"/>
    <property type="molecule type" value="Genomic_DNA"/>
</dbReference>
<dbReference type="Gene3D" id="2.40.33.20">
    <property type="entry name" value="PK beta-barrel domain-like"/>
    <property type="match status" value="1"/>
</dbReference>
<dbReference type="PANTHER" id="PTHR30212">
    <property type="entry name" value="PROTEIN YIIM"/>
    <property type="match status" value="1"/>
</dbReference>
<dbReference type="InterPro" id="IPR052353">
    <property type="entry name" value="Benzoxazolinone_Detox_Enz"/>
</dbReference>
<dbReference type="PANTHER" id="PTHR30212:SF4">
    <property type="entry name" value="MOSC DOMAIN-CONTAINING PROTEIN"/>
    <property type="match status" value="1"/>
</dbReference>
<accession>A0ABQ1PUZ7</accession>
<protein>
    <submittedName>
        <fullName evidence="2">MOSC domain-containing protein</fullName>
    </submittedName>
</protein>
<feature type="domain" description="MOSC" evidence="1">
    <location>
        <begin position="31"/>
        <end position="165"/>
    </location>
</feature>
<gene>
    <name evidence="2" type="ORF">GCM10007216_39260</name>
</gene>
<dbReference type="InterPro" id="IPR005163">
    <property type="entry name" value="Tri_helical_YiiM-like"/>
</dbReference>
<comment type="caution">
    <text evidence="2">The sequence shown here is derived from an EMBL/GenBank/DDBJ whole genome shotgun (WGS) entry which is preliminary data.</text>
</comment>
<organism evidence="2 3">
    <name type="scientific">Thalassobacillus devorans</name>
    <dbReference type="NCBI Taxonomy" id="279813"/>
    <lineage>
        <taxon>Bacteria</taxon>
        <taxon>Bacillati</taxon>
        <taxon>Bacillota</taxon>
        <taxon>Bacilli</taxon>
        <taxon>Bacillales</taxon>
        <taxon>Bacillaceae</taxon>
        <taxon>Thalassobacillus</taxon>
    </lineage>
</organism>
<sequence>MKEYKVQAISVGKPVILDTEKGPLKTAIKKNIVEEPIWLSRLNFEGDYQADQKNHGGPDKAVCLYPAQHYKHWEEHYKQTFTFPSFGENLTVDGVDERESAIGDRYLLGDAELEVSEPRKPCYIIARKYGLTDFPTQMIEKGFSGFYLRVVKEGLVNPEDRLILKERDPLYITVSDVNDVLFHDRENKEKISRILETPALAAGLRASLERKL</sequence>
<proteinExistence type="predicted"/>
<dbReference type="PROSITE" id="PS51340">
    <property type="entry name" value="MOSC"/>
    <property type="match status" value="1"/>
</dbReference>
<name>A0ABQ1PUZ7_9BACI</name>